<feature type="transmembrane region" description="Helical" evidence="2">
    <location>
        <begin position="42"/>
        <end position="61"/>
    </location>
</feature>
<keyword evidence="2" id="KW-1133">Transmembrane helix</keyword>
<evidence type="ECO:0000256" key="1">
    <source>
        <dbReference type="SAM" id="MobiDB-lite"/>
    </source>
</evidence>
<evidence type="ECO:0000313" key="3">
    <source>
        <dbReference type="EMBL" id="MFC5909115.1"/>
    </source>
</evidence>
<sequence>MRVRFQRKLPPRSPVQWAAAALGSALFWALLLTGALTPRTSLGLLFAGGWTLSLLPVHSSLRARAPRRRRASPSVPRGDDPDLPDPPQAAPAAPPQGP</sequence>
<keyword evidence="2" id="KW-0472">Membrane</keyword>
<reference evidence="4" key="1">
    <citation type="journal article" date="2019" name="Int. J. Syst. Evol. Microbiol.">
        <title>The Global Catalogue of Microorganisms (GCM) 10K type strain sequencing project: providing services to taxonomists for standard genome sequencing and annotation.</title>
        <authorList>
            <consortium name="The Broad Institute Genomics Platform"/>
            <consortium name="The Broad Institute Genome Sequencing Center for Infectious Disease"/>
            <person name="Wu L."/>
            <person name="Ma J."/>
        </authorList>
    </citation>
    <scope>NUCLEOTIDE SEQUENCE [LARGE SCALE GENOMIC DNA]</scope>
    <source>
        <strain evidence="4">JCM 4816</strain>
    </source>
</reference>
<dbReference type="RefSeq" id="WP_380584629.1">
    <property type="nucleotide sequence ID" value="NZ_JBHSQJ010000073.1"/>
</dbReference>
<feature type="compositionally biased region" description="Pro residues" evidence="1">
    <location>
        <begin position="84"/>
        <end position="98"/>
    </location>
</feature>
<dbReference type="Proteomes" id="UP001596174">
    <property type="component" value="Unassembled WGS sequence"/>
</dbReference>
<dbReference type="EMBL" id="JBHSQJ010000073">
    <property type="protein sequence ID" value="MFC5909115.1"/>
    <property type="molecule type" value="Genomic_DNA"/>
</dbReference>
<gene>
    <name evidence="3" type="ORF">ACFP3V_18070</name>
</gene>
<evidence type="ECO:0000256" key="2">
    <source>
        <dbReference type="SAM" id="Phobius"/>
    </source>
</evidence>
<feature type="region of interest" description="Disordered" evidence="1">
    <location>
        <begin position="62"/>
        <end position="98"/>
    </location>
</feature>
<comment type="caution">
    <text evidence="3">The sequence shown here is derived from an EMBL/GenBank/DDBJ whole genome shotgun (WGS) entry which is preliminary data.</text>
</comment>
<protein>
    <submittedName>
        <fullName evidence="3">Uncharacterized protein</fullName>
    </submittedName>
</protein>
<evidence type="ECO:0000313" key="4">
    <source>
        <dbReference type="Proteomes" id="UP001596174"/>
    </source>
</evidence>
<keyword evidence="2" id="KW-0812">Transmembrane</keyword>
<proteinExistence type="predicted"/>
<organism evidence="3 4">
    <name type="scientific">Streptacidiphilus monticola</name>
    <dbReference type="NCBI Taxonomy" id="2161674"/>
    <lineage>
        <taxon>Bacteria</taxon>
        <taxon>Bacillati</taxon>
        <taxon>Actinomycetota</taxon>
        <taxon>Actinomycetes</taxon>
        <taxon>Kitasatosporales</taxon>
        <taxon>Streptomycetaceae</taxon>
        <taxon>Streptacidiphilus</taxon>
    </lineage>
</organism>
<feature type="transmembrane region" description="Helical" evidence="2">
    <location>
        <begin position="15"/>
        <end position="36"/>
    </location>
</feature>
<keyword evidence="4" id="KW-1185">Reference proteome</keyword>
<name>A0ABW1G594_9ACTN</name>
<accession>A0ABW1G594</accession>